<gene>
    <name evidence="3" type="ORF">HAX54_048974</name>
</gene>
<dbReference type="PANTHER" id="PTHR47926">
    <property type="entry name" value="PENTATRICOPEPTIDE REPEAT-CONTAINING PROTEIN"/>
    <property type="match status" value="1"/>
</dbReference>
<reference evidence="3 4" key="1">
    <citation type="journal article" date="2021" name="BMC Genomics">
        <title>Datura genome reveals duplications of psychoactive alkaloid biosynthetic genes and high mutation rate following tissue culture.</title>
        <authorList>
            <person name="Rajewski A."/>
            <person name="Carter-House D."/>
            <person name="Stajich J."/>
            <person name="Litt A."/>
        </authorList>
    </citation>
    <scope>NUCLEOTIDE SEQUENCE [LARGE SCALE GENOMIC DNA]</scope>
    <source>
        <strain evidence="3">AR-01</strain>
    </source>
</reference>
<evidence type="ECO:0000313" key="4">
    <source>
        <dbReference type="Proteomes" id="UP000823775"/>
    </source>
</evidence>
<dbReference type="Pfam" id="PF13041">
    <property type="entry name" value="PPR_2"/>
    <property type="match status" value="1"/>
</dbReference>
<feature type="repeat" description="PPR" evidence="2">
    <location>
        <begin position="183"/>
        <end position="217"/>
    </location>
</feature>
<dbReference type="InterPro" id="IPR046960">
    <property type="entry name" value="PPR_At4g14850-like_plant"/>
</dbReference>
<keyword evidence="1" id="KW-0677">Repeat</keyword>
<evidence type="ECO:0000313" key="3">
    <source>
        <dbReference type="EMBL" id="MCE3051133.1"/>
    </source>
</evidence>
<dbReference type="InterPro" id="IPR002885">
    <property type="entry name" value="PPR_rpt"/>
</dbReference>
<accession>A0ABS8WJY8</accession>
<dbReference type="InterPro" id="IPR011990">
    <property type="entry name" value="TPR-like_helical_dom_sf"/>
</dbReference>
<dbReference type="NCBIfam" id="TIGR00756">
    <property type="entry name" value="PPR"/>
    <property type="match status" value="1"/>
</dbReference>
<evidence type="ECO:0008006" key="5">
    <source>
        <dbReference type="Google" id="ProtNLM"/>
    </source>
</evidence>
<dbReference type="PROSITE" id="PS51375">
    <property type="entry name" value="PPR"/>
    <property type="match status" value="1"/>
</dbReference>
<evidence type="ECO:0000256" key="1">
    <source>
        <dbReference type="ARBA" id="ARBA00022737"/>
    </source>
</evidence>
<organism evidence="3 4">
    <name type="scientific">Datura stramonium</name>
    <name type="common">Jimsonweed</name>
    <name type="synonym">Common thornapple</name>
    <dbReference type="NCBI Taxonomy" id="4076"/>
    <lineage>
        <taxon>Eukaryota</taxon>
        <taxon>Viridiplantae</taxon>
        <taxon>Streptophyta</taxon>
        <taxon>Embryophyta</taxon>
        <taxon>Tracheophyta</taxon>
        <taxon>Spermatophyta</taxon>
        <taxon>Magnoliopsida</taxon>
        <taxon>eudicotyledons</taxon>
        <taxon>Gunneridae</taxon>
        <taxon>Pentapetalae</taxon>
        <taxon>asterids</taxon>
        <taxon>lamiids</taxon>
        <taxon>Solanales</taxon>
        <taxon>Solanaceae</taxon>
        <taxon>Solanoideae</taxon>
        <taxon>Datureae</taxon>
        <taxon>Datura</taxon>
    </lineage>
</organism>
<sequence>MPELFLYHIEDHRSKQEYYFDGKSIYEVESRYLNKALVHSRVLGLSFDAFSGCAVATYENFNLTPDDVTVRSLLCAFISPSALFLGKQVHCYVIKSGFDLEISVSNTLLSMYANCSDLPDAHKIFNEIKDKADLVSWNAILTAFLQQRDSGEISVMNALFDMYVKCGHMTSAKNLFDSMKNPDAVSWSSLIVGYAQFGYGEEALDLFQKMRYLAVKPNQVTFVGVLTACSHVRPRVKKGGSCSEYGNGV</sequence>
<name>A0ABS8WJY8_DATST</name>
<evidence type="ECO:0000256" key="2">
    <source>
        <dbReference type="PROSITE-ProRule" id="PRU00708"/>
    </source>
</evidence>
<proteinExistence type="predicted"/>
<dbReference type="Proteomes" id="UP000823775">
    <property type="component" value="Unassembled WGS sequence"/>
</dbReference>
<keyword evidence="4" id="KW-1185">Reference proteome</keyword>
<dbReference type="Pfam" id="PF01535">
    <property type="entry name" value="PPR"/>
    <property type="match status" value="2"/>
</dbReference>
<comment type="caution">
    <text evidence="3">The sequence shown here is derived from an EMBL/GenBank/DDBJ whole genome shotgun (WGS) entry which is preliminary data.</text>
</comment>
<dbReference type="Gene3D" id="1.25.40.10">
    <property type="entry name" value="Tetratricopeptide repeat domain"/>
    <property type="match status" value="2"/>
</dbReference>
<dbReference type="EMBL" id="JACEIK010008202">
    <property type="protein sequence ID" value="MCE3051133.1"/>
    <property type="molecule type" value="Genomic_DNA"/>
</dbReference>
<protein>
    <recommendedName>
        <fullName evidence="5">Pentatricopeptide repeat-containing protein</fullName>
    </recommendedName>
</protein>